<feature type="domain" description="ScoMcrA-like N-terminal head" evidence="1">
    <location>
        <begin position="6"/>
        <end position="90"/>
    </location>
</feature>
<dbReference type="EMBL" id="JAGFBM010000001">
    <property type="protein sequence ID" value="MBO3083106.1"/>
    <property type="molecule type" value="Genomic_DNA"/>
</dbReference>
<dbReference type="Proteomes" id="UP000678317">
    <property type="component" value="Unassembled WGS sequence"/>
</dbReference>
<name>A0ABS3SDP6_9CELL</name>
<dbReference type="RefSeq" id="WP_208288148.1">
    <property type="nucleotide sequence ID" value="NZ_CP074404.1"/>
</dbReference>
<proteinExistence type="predicted"/>
<dbReference type="Pfam" id="PF26345">
    <property type="entry name" value="ScoMcrA_N"/>
    <property type="match status" value="1"/>
</dbReference>
<accession>A0ABS3SDP6</accession>
<organism evidence="2 3">
    <name type="scientific">Cellulomonas fengjieae</name>
    <dbReference type="NCBI Taxonomy" id="2819978"/>
    <lineage>
        <taxon>Bacteria</taxon>
        <taxon>Bacillati</taxon>
        <taxon>Actinomycetota</taxon>
        <taxon>Actinomycetes</taxon>
        <taxon>Micrococcales</taxon>
        <taxon>Cellulomonadaceae</taxon>
        <taxon>Cellulomonas</taxon>
    </lineage>
</organism>
<evidence type="ECO:0000313" key="2">
    <source>
        <dbReference type="EMBL" id="MBO3083106.1"/>
    </source>
</evidence>
<protein>
    <recommendedName>
        <fullName evidence="1">ScoMcrA-like N-terminal head domain-containing protein</fullName>
    </recommendedName>
</protein>
<evidence type="ECO:0000259" key="1">
    <source>
        <dbReference type="Pfam" id="PF26345"/>
    </source>
</evidence>
<comment type="caution">
    <text evidence="2">The sequence shown here is derived from an EMBL/GenBank/DDBJ whole genome shotgun (WGS) entry which is preliminary data.</text>
</comment>
<evidence type="ECO:0000313" key="3">
    <source>
        <dbReference type="Proteomes" id="UP000678317"/>
    </source>
</evidence>
<gene>
    <name evidence="2" type="ORF">J4035_00495</name>
</gene>
<sequence>MATFSSLSTRHLLQAIEDYDSRGRDAFLDIYGFAPSPDYTLVHEGRSYDLRAVVGVAHRFATGRLAPAEEFSDGMDGVAALVRRRGFEVSVPAAAVRAAPVRAPRAPRAPRTPVARKPVVREAPSAICPTCSMTLPATGVCDDCG</sequence>
<dbReference type="InterPro" id="IPR058807">
    <property type="entry name" value="ScoMcrA_N"/>
</dbReference>
<reference evidence="2 3" key="1">
    <citation type="submission" date="2021-03" db="EMBL/GenBank/DDBJ databases">
        <title>novel species in genus Cellulomonas.</title>
        <authorList>
            <person name="Zhang G."/>
        </authorList>
    </citation>
    <scope>NUCLEOTIDE SEQUENCE [LARGE SCALE GENOMIC DNA]</scope>
    <source>
        <strain evidence="3">zg-ZUI188</strain>
    </source>
</reference>
<keyword evidence="3" id="KW-1185">Reference proteome</keyword>